<accession>A4CI48</accession>
<dbReference type="STRING" id="313596.RB2501_06890"/>
<reference evidence="2 3" key="1">
    <citation type="journal article" date="2009" name="J. Bacteriol.">
        <title>Complete genome sequence of Robiginitalea biformata HTCC2501.</title>
        <authorList>
            <person name="Oh H.M."/>
            <person name="Giovannoni S.J."/>
            <person name="Lee K."/>
            <person name="Ferriera S."/>
            <person name="Johnson J."/>
            <person name="Cho J.C."/>
        </authorList>
    </citation>
    <scope>NUCLEOTIDE SEQUENCE [LARGE SCALE GENOMIC DNA]</scope>
    <source>
        <strain evidence="3">ATCC BAA-864 / HTCC2501 / KCTC 12146</strain>
    </source>
</reference>
<dbReference type="HOGENOM" id="CLU_102881_0_0_10"/>
<protein>
    <recommendedName>
        <fullName evidence="1">Putative auto-transporter adhesin head GIN domain-containing protein</fullName>
    </recommendedName>
</protein>
<evidence type="ECO:0000259" key="1">
    <source>
        <dbReference type="Pfam" id="PF10988"/>
    </source>
</evidence>
<dbReference type="EMBL" id="CP001712">
    <property type="protein sequence ID" value="EAR16606.1"/>
    <property type="molecule type" value="Genomic_DNA"/>
</dbReference>
<dbReference type="Gene3D" id="2.160.20.120">
    <property type="match status" value="1"/>
</dbReference>
<keyword evidence="3" id="KW-1185">Reference proteome</keyword>
<organism evidence="2 3">
    <name type="scientific">Robiginitalea biformata (strain ATCC BAA-864 / DSM 15991 / KCTC 12146 / HTCC2501)</name>
    <dbReference type="NCBI Taxonomy" id="313596"/>
    <lineage>
        <taxon>Bacteria</taxon>
        <taxon>Pseudomonadati</taxon>
        <taxon>Bacteroidota</taxon>
        <taxon>Flavobacteriia</taxon>
        <taxon>Flavobacteriales</taxon>
        <taxon>Flavobacteriaceae</taxon>
        <taxon>Robiginitalea</taxon>
    </lineage>
</organism>
<dbReference type="KEGG" id="rbi:RB2501_06890"/>
<dbReference type="eggNOG" id="ENOG5031S92">
    <property type="taxonomic scope" value="Bacteria"/>
</dbReference>
<dbReference type="AlphaFoldDB" id="A4CI48"/>
<feature type="domain" description="Putative auto-transporter adhesin head GIN" evidence="1">
    <location>
        <begin position="22"/>
        <end position="202"/>
    </location>
</feature>
<dbReference type="Proteomes" id="UP000009049">
    <property type="component" value="Chromosome"/>
</dbReference>
<gene>
    <name evidence="2" type="ordered locus">RB2501_06890</name>
</gene>
<evidence type="ECO:0000313" key="3">
    <source>
        <dbReference type="Proteomes" id="UP000009049"/>
    </source>
</evidence>
<evidence type="ECO:0000313" key="2">
    <source>
        <dbReference type="EMBL" id="EAR16606.1"/>
    </source>
</evidence>
<name>A4CI48_ROBBH</name>
<dbReference type="Pfam" id="PF10988">
    <property type="entry name" value="DUF2807"/>
    <property type="match status" value="1"/>
</dbReference>
<dbReference type="InterPro" id="IPR021255">
    <property type="entry name" value="DUF2807"/>
</dbReference>
<sequence length="218" mass="23751">MAGLTAAGLRAQDAQVTHDTGPFREIKVFDGISLNLIRSDRNQAVVRGENTRQVAVVNNDGILKVRMEITKIFSGYRTFVDLYYTDPLLIIDVNEDARIESRDVIRQDVLEVKAQEGGEIVLEAEVTQFLVKAVTGGIITASGKSKNQDVQINTGGIYQGRDFATGFCTVNVNAGSTAEIHASDYVKATVKAGGKVFVYGDPDKMEEKTVFGGTIKRM</sequence>
<proteinExistence type="predicted"/>